<sequence length="103" mass="11147">MELGSSISSLVSRLGLEFLVRVVSDLALRARVTGLGSGSDLANQGSRSSPKSRLRDLKSGFDPGSRILGPELKPRIGSRVLGPKTRLRVKSESRIRIEFVVES</sequence>
<evidence type="ECO:0000256" key="1">
    <source>
        <dbReference type="SAM" id="MobiDB-lite"/>
    </source>
</evidence>
<dbReference type="Proteomes" id="UP000823775">
    <property type="component" value="Unassembled WGS sequence"/>
</dbReference>
<name>A0ABS8VP82_DATST</name>
<evidence type="ECO:0000313" key="3">
    <source>
        <dbReference type="Proteomes" id="UP000823775"/>
    </source>
</evidence>
<keyword evidence="3" id="KW-1185">Reference proteome</keyword>
<feature type="compositionally biased region" description="Polar residues" evidence="1">
    <location>
        <begin position="40"/>
        <end position="51"/>
    </location>
</feature>
<evidence type="ECO:0000313" key="2">
    <source>
        <dbReference type="EMBL" id="MCE0481780.1"/>
    </source>
</evidence>
<gene>
    <name evidence="2" type="ORF">HAX54_039825</name>
</gene>
<comment type="caution">
    <text evidence="2">The sequence shown here is derived from an EMBL/GenBank/DDBJ whole genome shotgun (WGS) entry which is preliminary data.</text>
</comment>
<accession>A0ABS8VP82</accession>
<reference evidence="2 3" key="1">
    <citation type="journal article" date="2021" name="BMC Genomics">
        <title>Datura genome reveals duplications of psychoactive alkaloid biosynthetic genes and high mutation rate following tissue culture.</title>
        <authorList>
            <person name="Rajewski A."/>
            <person name="Carter-House D."/>
            <person name="Stajich J."/>
            <person name="Litt A."/>
        </authorList>
    </citation>
    <scope>NUCLEOTIDE SEQUENCE [LARGE SCALE GENOMIC DNA]</scope>
    <source>
        <strain evidence="2">AR-01</strain>
    </source>
</reference>
<organism evidence="2 3">
    <name type="scientific">Datura stramonium</name>
    <name type="common">Jimsonweed</name>
    <name type="synonym">Common thornapple</name>
    <dbReference type="NCBI Taxonomy" id="4076"/>
    <lineage>
        <taxon>Eukaryota</taxon>
        <taxon>Viridiplantae</taxon>
        <taxon>Streptophyta</taxon>
        <taxon>Embryophyta</taxon>
        <taxon>Tracheophyta</taxon>
        <taxon>Spermatophyta</taxon>
        <taxon>Magnoliopsida</taxon>
        <taxon>eudicotyledons</taxon>
        <taxon>Gunneridae</taxon>
        <taxon>Pentapetalae</taxon>
        <taxon>asterids</taxon>
        <taxon>lamiids</taxon>
        <taxon>Solanales</taxon>
        <taxon>Solanaceae</taxon>
        <taxon>Solanoideae</taxon>
        <taxon>Datureae</taxon>
        <taxon>Datura</taxon>
    </lineage>
</organism>
<feature type="region of interest" description="Disordered" evidence="1">
    <location>
        <begin position="35"/>
        <end position="70"/>
    </location>
</feature>
<dbReference type="EMBL" id="JACEIK010005554">
    <property type="protein sequence ID" value="MCE0481780.1"/>
    <property type="molecule type" value="Genomic_DNA"/>
</dbReference>
<protein>
    <submittedName>
        <fullName evidence="2">Uncharacterized protein</fullName>
    </submittedName>
</protein>
<proteinExistence type="predicted"/>